<comment type="similarity">
    <text evidence="2">Belongs to the MESH1 family.</text>
</comment>
<sequence>MADEEDADGLIQDNPINVIGRILEAVQFAAIKHKDQRRKDPEETPYINHPIGVAYILWKEGGIHDSRVLQGAILHDTVEDTNTTLDEIESKFGPEVRHIVSEVTDDKTLPKMERKRLQIVHAKSCSHKAKLVKLGDKLYNLRDLNRVTPEGWTKERVTEYFHWAHKVVEGLKGTNEALERELYKLFVQRGVVEKSGSNSP</sequence>
<dbReference type="Pfam" id="PF13328">
    <property type="entry name" value="HD_4"/>
    <property type="match status" value="1"/>
</dbReference>
<dbReference type="Proteomes" id="UP001159427">
    <property type="component" value="Unassembled WGS sequence"/>
</dbReference>
<reference evidence="6 7" key="1">
    <citation type="submission" date="2022-05" db="EMBL/GenBank/DDBJ databases">
        <authorList>
            <consortium name="Genoscope - CEA"/>
            <person name="William W."/>
        </authorList>
    </citation>
    <scope>NUCLEOTIDE SEQUENCE [LARGE SCALE GENOMIC DNA]</scope>
</reference>
<evidence type="ECO:0000256" key="3">
    <source>
        <dbReference type="ARBA" id="ARBA00040793"/>
    </source>
</evidence>
<dbReference type="EMBL" id="CALNXI010000653">
    <property type="protein sequence ID" value="CAH3030743.1"/>
    <property type="molecule type" value="Genomic_DNA"/>
</dbReference>
<dbReference type="Gene3D" id="1.10.3210.10">
    <property type="entry name" value="Hypothetical protein af1432"/>
    <property type="match status" value="1"/>
</dbReference>
<dbReference type="PANTHER" id="PTHR46246">
    <property type="entry name" value="GUANOSINE-3',5'-BIS(DIPHOSPHATE) 3'-PYROPHOSPHOHYDROLASE MESH1"/>
    <property type="match status" value="1"/>
</dbReference>
<evidence type="ECO:0000256" key="2">
    <source>
        <dbReference type="ARBA" id="ARBA00038354"/>
    </source>
</evidence>
<accession>A0ABN8MRH2</accession>
<comment type="caution">
    <text evidence="6">The sequence shown here is derived from an EMBL/GenBank/DDBJ whole genome shotgun (WGS) entry which is preliminary data.</text>
</comment>
<gene>
    <name evidence="6" type="ORF">PEVE_00038468</name>
</gene>
<dbReference type="InterPro" id="IPR052194">
    <property type="entry name" value="MESH1"/>
</dbReference>
<proteinExistence type="inferred from homology"/>
<evidence type="ECO:0000313" key="7">
    <source>
        <dbReference type="Proteomes" id="UP001159427"/>
    </source>
</evidence>
<dbReference type="PANTHER" id="PTHR46246:SF1">
    <property type="entry name" value="GUANOSINE-3',5'-BIS(DIPHOSPHATE) 3'-PYROPHOSPHOHYDROLASE MESH1"/>
    <property type="match status" value="1"/>
</dbReference>
<evidence type="ECO:0000313" key="6">
    <source>
        <dbReference type="EMBL" id="CAH3030743.1"/>
    </source>
</evidence>
<evidence type="ECO:0000256" key="1">
    <source>
        <dbReference type="ARBA" id="ARBA00037781"/>
    </source>
</evidence>
<name>A0ABN8MRH2_9CNID</name>
<dbReference type="InterPro" id="IPR003607">
    <property type="entry name" value="HD/PDEase_dom"/>
</dbReference>
<protein>
    <recommendedName>
        <fullName evidence="3">Guanosine-3',5'-bis(diphosphate) 3'-pyrophosphohydrolase MESH1</fullName>
    </recommendedName>
    <alternativeName>
        <fullName evidence="4">Metazoan SpoT homolog 1</fullName>
    </alternativeName>
    <alternativeName>
        <fullName evidence="5">Penta-phosphate guanosine-3'-pyrophosphohydrolase</fullName>
    </alternativeName>
</protein>
<comment type="function">
    <text evidence="1">ppGpp hydrolyzing enzyme involved in starvation response.</text>
</comment>
<evidence type="ECO:0000256" key="5">
    <source>
        <dbReference type="ARBA" id="ARBA00041770"/>
    </source>
</evidence>
<organism evidence="6 7">
    <name type="scientific">Porites evermanni</name>
    <dbReference type="NCBI Taxonomy" id="104178"/>
    <lineage>
        <taxon>Eukaryota</taxon>
        <taxon>Metazoa</taxon>
        <taxon>Cnidaria</taxon>
        <taxon>Anthozoa</taxon>
        <taxon>Hexacorallia</taxon>
        <taxon>Scleractinia</taxon>
        <taxon>Fungiina</taxon>
        <taxon>Poritidae</taxon>
        <taxon>Porites</taxon>
    </lineage>
</organism>
<dbReference type="SUPFAM" id="SSF109604">
    <property type="entry name" value="HD-domain/PDEase-like"/>
    <property type="match status" value="1"/>
</dbReference>
<evidence type="ECO:0000256" key="4">
    <source>
        <dbReference type="ARBA" id="ARBA00041464"/>
    </source>
</evidence>
<keyword evidence="7" id="KW-1185">Reference proteome</keyword>
<dbReference type="CDD" id="cd00077">
    <property type="entry name" value="HDc"/>
    <property type="match status" value="1"/>
</dbReference>